<dbReference type="AlphaFoldDB" id="A0A085LJB6"/>
<gene>
    <name evidence="1" type="ORF">M513_14062</name>
</gene>
<dbReference type="Proteomes" id="UP000030764">
    <property type="component" value="Unassembled WGS sequence"/>
</dbReference>
<evidence type="ECO:0000313" key="1">
    <source>
        <dbReference type="EMBL" id="KFD45062.1"/>
    </source>
</evidence>
<feature type="non-terminal residue" evidence="1">
    <location>
        <position position="1"/>
    </location>
</feature>
<proteinExistence type="predicted"/>
<reference evidence="1 2" key="1">
    <citation type="journal article" date="2014" name="Nat. Genet.">
        <title>Genome and transcriptome of the porcine whipworm Trichuris suis.</title>
        <authorList>
            <person name="Jex A.R."/>
            <person name="Nejsum P."/>
            <person name="Schwarz E.M."/>
            <person name="Hu L."/>
            <person name="Young N.D."/>
            <person name="Hall R.S."/>
            <person name="Korhonen P.K."/>
            <person name="Liao S."/>
            <person name="Thamsborg S."/>
            <person name="Xia J."/>
            <person name="Xu P."/>
            <person name="Wang S."/>
            <person name="Scheerlinck J.P."/>
            <person name="Hofmann A."/>
            <person name="Sternberg P.W."/>
            <person name="Wang J."/>
            <person name="Gasser R.B."/>
        </authorList>
    </citation>
    <scope>NUCLEOTIDE SEQUENCE [LARGE SCALE GENOMIC DNA]</scope>
    <source>
        <strain evidence="1">DCEP-RM93M</strain>
    </source>
</reference>
<sequence>CCAQEATDGKVNILNKIKGTSIPYRYVHGINKDASTGQDFEYWNRKTSRHQMAKSIKYEVMKYLSSTASYEHFSMTVLTVETSDTSRLIKYSVSTFSNRVFNIHSPFSLLFPHMLSISKFNNDPSQTTPCDHDAPSLFPSITSSFSLRIGTRFGGATLDLAMIRLTLARSLSAAISLK</sequence>
<accession>A0A085LJB6</accession>
<feature type="non-terminal residue" evidence="1">
    <location>
        <position position="178"/>
    </location>
</feature>
<protein>
    <submittedName>
        <fullName evidence="1">Uncharacterized protein</fullName>
    </submittedName>
</protein>
<organism evidence="1 2">
    <name type="scientific">Trichuris suis</name>
    <name type="common">pig whipworm</name>
    <dbReference type="NCBI Taxonomy" id="68888"/>
    <lineage>
        <taxon>Eukaryota</taxon>
        <taxon>Metazoa</taxon>
        <taxon>Ecdysozoa</taxon>
        <taxon>Nematoda</taxon>
        <taxon>Enoplea</taxon>
        <taxon>Dorylaimia</taxon>
        <taxon>Trichinellida</taxon>
        <taxon>Trichuridae</taxon>
        <taxon>Trichuris</taxon>
    </lineage>
</organism>
<evidence type="ECO:0000313" key="2">
    <source>
        <dbReference type="Proteomes" id="UP000030764"/>
    </source>
</evidence>
<keyword evidence="2" id="KW-1185">Reference proteome</keyword>
<name>A0A085LJB6_9BILA</name>
<dbReference type="EMBL" id="KL363826">
    <property type="protein sequence ID" value="KFD45062.1"/>
    <property type="molecule type" value="Genomic_DNA"/>
</dbReference>